<dbReference type="SUPFAM" id="SSF52317">
    <property type="entry name" value="Class I glutamine amidotransferase-like"/>
    <property type="match status" value="1"/>
</dbReference>
<gene>
    <name evidence="2" type="ORF">Mal4_47440</name>
</gene>
<evidence type="ECO:0000313" key="3">
    <source>
        <dbReference type="Proteomes" id="UP000320496"/>
    </source>
</evidence>
<name>A0A517ZD36_9PLAN</name>
<dbReference type="PANTHER" id="PTHR37947">
    <property type="entry name" value="BLL2462 PROTEIN"/>
    <property type="match status" value="1"/>
</dbReference>
<keyword evidence="1" id="KW-0812">Transmembrane</keyword>
<dbReference type="InterPro" id="IPR013783">
    <property type="entry name" value="Ig-like_fold"/>
</dbReference>
<dbReference type="AlphaFoldDB" id="A0A517ZD36"/>
<keyword evidence="1" id="KW-1133">Transmembrane helix</keyword>
<dbReference type="EMBL" id="CP036275">
    <property type="protein sequence ID" value="QDU40388.1"/>
    <property type="molecule type" value="Genomic_DNA"/>
</dbReference>
<dbReference type="KEGG" id="mri:Mal4_47440"/>
<protein>
    <recommendedName>
        <fullName evidence="4">Glutamine amidotransferase domain-containing protein</fullName>
    </recommendedName>
</protein>
<organism evidence="2 3">
    <name type="scientific">Maioricimonas rarisocia</name>
    <dbReference type="NCBI Taxonomy" id="2528026"/>
    <lineage>
        <taxon>Bacteria</taxon>
        <taxon>Pseudomonadati</taxon>
        <taxon>Planctomycetota</taxon>
        <taxon>Planctomycetia</taxon>
        <taxon>Planctomycetales</taxon>
        <taxon>Planctomycetaceae</taxon>
        <taxon>Maioricimonas</taxon>
    </lineage>
</organism>
<keyword evidence="3" id="KW-1185">Reference proteome</keyword>
<reference evidence="2 3" key="1">
    <citation type="submission" date="2019-02" db="EMBL/GenBank/DDBJ databases">
        <title>Deep-cultivation of Planctomycetes and their phenomic and genomic characterization uncovers novel biology.</title>
        <authorList>
            <person name="Wiegand S."/>
            <person name="Jogler M."/>
            <person name="Boedeker C."/>
            <person name="Pinto D."/>
            <person name="Vollmers J."/>
            <person name="Rivas-Marin E."/>
            <person name="Kohn T."/>
            <person name="Peeters S.H."/>
            <person name="Heuer A."/>
            <person name="Rast P."/>
            <person name="Oberbeckmann S."/>
            <person name="Bunk B."/>
            <person name="Jeske O."/>
            <person name="Meyerdierks A."/>
            <person name="Storesund J.E."/>
            <person name="Kallscheuer N."/>
            <person name="Luecker S."/>
            <person name="Lage O.M."/>
            <person name="Pohl T."/>
            <person name="Merkel B.J."/>
            <person name="Hornburger P."/>
            <person name="Mueller R.-W."/>
            <person name="Bruemmer F."/>
            <person name="Labrenz M."/>
            <person name="Spormann A.M."/>
            <person name="Op den Camp H."/>
            <person name="Overmann J."/>
            <person name="Amann R."/>
            <person name="Jetten M.S.M."/>
            <person name="Mascher T."/>
            <person name="Medema M.H."/>
            <person name="Devos D.P."/>
            <person name="Kaster A.-K."/>
            <person name="Ovreas L."/>
            <person name="Rohde M."/>
            <person name="Galperin M.Y."/>
            <person name="Jogler C."/>
        </authorList>
    </citation>
    <scope>NUCLEOTIDE SEQUENCE [LARGE SCALE GENOMIC DNA]</scope>
    <source>
        <strain evidence="2 3">Mal4</strain>
    </source>
</reference>
<evidence type="ECO:0000256" key="1">
    <source>
        <dbReference type="SAM" id="Phobius"/>
    </source>
</evidence>
<feature type="transmembrane region" description="Helical" evidence="1">
    <location>
        <begin position="52"/>
        <end position="70"/>
    </location>
</feature>
<dbReference type="Gene3D" id="3.40.50.880">
    <property type="match status" value="1"/>
</dbReference>
<dbReference type="RefSeq" id="WP_197443734.1">
    <property type="nucleotide sequence ID" value="NZ_CP036275.1"/>
</dbReference>
<feature type="transmembrane region" description="Helical" evidence="1">
    <location>
        <begin position="18"/>
        <end position="40"/>
    </location>
</feature>
<accession>A0A517ZD36</accession>
<evidence type="ECO:0008006" key="4">
    <source>
        <dbReference type="Google" id="ProtNLM"/>
    </source>
</evidence>
<dbReference type="Proteomes" id="UP000320496">
    <property type="component" value="Chromosome"/>
</dbReference>
<sequence>MGDCSLTLGALLIGDRSWVQPAIFLLVGAGLLVVTVYVRAGAAAGTRLAAGLLKLTAFALLAACIIEPLWSGTRAKPGANLFLVLADDSASLQIDTLDNRSRGEELKATLENDLAPWRVRLAQDFTVRHYHVGSRLNSVEGFAGLEFESPASMLGGALDTLRSRFSGRPLAGILLFTDGNATDLSDRDLERIAELCPVYPVLPSGETAGSDVAIESISATESAFEDAPITVKAEVRATGTQPQQLMAELVDESGEVLETQRSAPNEDGSSTAFRFQTRPDKPGLAFYQVRARADSDGAEPTEATDANNARTVAVNREQGPYRILYVSGRPNWEFKFINRAFAEDDSLQLVGMIRIARREAKFDFRGRAGESSNPLFRGFRKDPDEETESYDQPVIVRIGTRDESELRDGFPETKEELYRYHAIVLDDIEAEFFTTDQLTLIERFVSERGGSMLMLGGPDTFANGGYRRTPVEDVLPVYLDRPPTPKPGEEFSFELTREGWLQPWVRLRTTEDAERQRLRTMPRARVVSRVRGIKPAAQPLATVRSPSGERLPALVVQSYGAGRGAALLVGDLWRWAVARGEDDEDDLEKSWRQTARWLVSDVPERVEASIAETTAGDSDAVLLQVRLRDAEYRPLDNASAKVEIHPPGDEPPLVLDAEPSLEEAGLFEVTYVPREAGAYRASVAATGSDGEWAGETEIGWTSEPAADEFRSVEINRTLMSELARRSGGEVLEPSELESFVQTLPTRRVPVTESWTSPLWHNPWILLVVLACLAGEWGLRRWKGLP</sequence>
<evidence type="ECO:0000313" key="2">
    <source>
        <dbReference type="EMBL" id="QDU40388.1"/>
    </source>
</evidence>
<dbReference type="Gene3D" id="2.60.40.10">
    <property type="entry name" value="Immunoglobulins"/>
    <property type="match status" value="1"/>
</dbReference>
<dbReference type="InterPro" id="IPR029062">
    <property type="entry name" value="Class_I_gatase-like"/>
</dbReference>
<dbReference type="PANTHER" id="PTHR37947:SF1">
    <property type="entry name" value="BLL2462 PROTEIN"/>
    <property type="match status" value="1"/>
</dbReference>
<keyword evidence="1" id="KW-0472">Membrane</keyword>
<proteinExistence type="predicted"/>